<evidence type="ECO:0000313" key="3">
    <source>
        <dbReference type="Proteomes" id="UP000707356"/>
    </source>
</evidence>
<evidence type="ECO:0008006" key="4">
    <source>
        <dbReference type="Google" id="ProtNLM"/>
    </source>
</evidence>
<dbReference type="Gene3D" id="2.60.120.380">
    <property type="match status" value="1"/>
</dbReference>
<comment type="caution">
    <text evidence="2">The sequence shown here is derived from an EMBL/GenBank/DDBJ whole genome shotgun (WGS) entry which is preliminary data.</text>
</comment>
<accession>A0A951U6F7</accession>
<name>A0A951U6F7_9CYAN</name>
<evidence type="ECO:0000313" key="2">
    <source>
        <dbReference type="EMBL" id="MBW4466517.1"/>
    </source>
</evidence>
<feature type="compositionally biased region" description="Polar residues" evidence="1">
    <location>
        <begin position="7"/>
        <end position="17"/>
    </location>
</feature>
<gene>
    <name evidence="2" type="ORF">KME07_13920</name>
</gene>
<dbReference type="SUPFAM" id="SSF89260">
    <property type="entry name" value="Collagen-binding domain"/>
    <property type="match status" value="1"/>
</dbReference>
<dbReference type="Proteomes" id="UP000707356">
    <property type="component" value="Unassembled WGS sequence"/>
</dbReference>
<dbReference type="AlphaFoldDB" id="A0A951U6F7"/>
<evidence type="ECO:0000256" key="1">
    <source>
        <dbReference type="SAM" id="MobiDB-lite"/>
    </source>
</evidence>
<sequence length="171" mass="17764">MVVPFSKSASATRSPLSASAFAPDKSAFGNAQPLSLSRRASSSQLATAQQLGSFPGQATVKGSVGRGNPVDFMQVDLTANSRMRLEMTNRSSTRIQTVLLDASGQAVSLRKGRSSLAVAGGEQGETVFQGLKTGTYYLKIKSAAQGTNRYQASLFVNRTGGPAPLPCGCGT</sequence>
<protein>
    <recommendedName>
        <fullName evidence="4">Peptidase C-terminal archaeal/bacterial domain-containing protein</fullName>
    </recommendedName>
</protein>
<proteinExistence type="predicted"/>
<feature type="region of interest" description="Disordered" evidence="1">
    <location>
        <begin position="1"/>
        <end position="22"/>
    </location>
</feature>
<organism evidence="2 3">
    <name type="scientific">Pegethrix bostrychoides GSE-TBD4-15B</name>
    <dbReference type="NCBI Taxonomy" id="2839662"/>
    <lineage>
        <taxon>Bacteria</taxon>
        <taxon>Bacillati</taxon>
        <taxon>Cyanobacteriota</taxon>
        <taxon>Cyanophyceae</taxon>
        <taxon>Oculatellales</taxon>
        <taxon>Oculatellaceae</taxon>
        <taxon>Pegethrix</taxon>
    </lineage>
</organism>
<dbReference type="EMBL" id="JAHHHV010000068">
    <property type="protein sequence ID" value="MBW4466517.1"/>
    <property type="molecule type" value="Genomic_DNA"/>
</dbReference>
<reference evidence="2" key="1">
    <citation type="submission" date="2021-05" db="EMBL/GenBank/DDBJ databases">
        <authorList>
            <person name="Pietrasiak N."/>
            <person name="Ward R."/>
            <person name="Stajich J.E."/>
            <person name="Kurbessoian T."/>
        </authorList>
    </citation>
    <scope>NUCLEOTIDE SEQUENCE</scope>
    <source>
        <strain evidence="2">GSE-TBD4-15B</strain>
    </source>
</reference>
<reference evidence="2" key="2">
    <citation type="journal article" date="2022" name="Microbiol. Resour. Announc.">
        <title>Metagenome Sequencing to Explore Phylogenomics of Terrestrial Cyanobacteria.</title>
        <authorList>
            <person name="Ward R.D."/>
            <person name="Stajich J.E."/>
            <person name="Johansen J.R."/>
            <person name="Huntemann M."/>
            <person name="Clum A."/>
            <person name="Foster B."/>
            <person name="Foster B."/>
            <person name="Roux S."/>
            <person name="Palaniappan K."/>
            <person name="Varghese N."/>
            <person name="Mukherjee S."/>
            <person name="Reddy T.B.K."/>
            <person name="Daum C."/>
            <person name="Copeland A."/>
            <person name="Chen I.A."/>
            <person name="Ivanova N.N."/>
            <person name="Kyrpides N.C."/>
            <person name="Shapiro N."/>
            <person name="Eloe-Fadrosh E.A."/>
            <person name="Pietrasiak N."/>
        </authorList>
    </citation>
    <scope>NUCLEOTIDE SEQUENCE</scope>
    <source>
        <strain evidence="2">GSE-TBD4-15B</strain>
    </source>
</reference>